<dbReference type="PANTHER" id="PTHR31462:SF5">
    <property type="entry name" value="ENDOSOMAL_LYSOSOMAL PROTON CHANNEL TMEM175"/>
    <property type="match status" value="1"/>
</dbReference>
<comment type="caution">
    <text evidence="14">The sequence shown here is derived from an EMBL/GenBank/DDBJ whole genome shotgun (WGS) entry which is preliminary data.</text>
</comment>
<keyword evidence="15" id="KW-1185">Reference proteome</keyword>
<comment type="subcellular location">
    <subcellularLocation>
        <location evidence="1">Membrane</location>
        <topology evidence="1">Multi-pass membrane protein</topology>
    </subcellularLocation>
</comment>
<keyword evidence="5 13" id="KW-0812">Transmembrane</keyword>
<evidence type="ECO:0000256" key="10">
    <source>
        <dbReference type="ARBA" id="ARBA00023136"/>
    </source>
</evidence>
<evidence type="ECO:0000256" key="11">
    <source>
        <dbReference type="ARBA" id="ARBA00023303"/>
    </source>
</evidence>
<evidence type="ECO:0000313" key="14">
    <source>
        <dbReference type="EMBL" id="GAA3610199.1"/>
    </source>
</evidence>
<proteinExistence type="inferred from homology"/>
<evidence type="ECO:0000256" key="9">
    <source>
        <dbReference type="ARBA" id="ARBA00023065"/>
    </source>
</evidence>
<evidence type="ECO:0000256" key="8">
    <source>
        <dbReference type="ARBA" id="ARBA00022989"/>
    </source>
</evidence>
<evidence type="ECO:0000256" key="3">
    <source>
        <dbReference type="ARBA" id="ARBA00022448"/>
    </source>
</evidence>
<accession>A0ABP6ZKS9</accession>
<feature type="transmembrane region" description="Helical" evidence="13">
    <location>
        <begin position="21"/>
        <end position="39"/>
    </location>
</feature>
<gene>
    <name evidence="14" type="ORF">GCM10022236_09840</name>
</gene>
<evidence type="ECO:0000256" key="2">
    <source>
        <dbReference type="ARBA" id="ARBA00006920"/>
    </source>
</evidence>
<protein>
    <submittedName>
        <fullName evidence="14">TMEM175 family protein</fullName>
    </submittedName>
</protein>
<dbReference type="InterPro" id="IPR010617">
    <property type="entry name" value="TMEM175-like"/>
</dbReference>
<sequence>MSEVAARTPARSGARRYTPGRVMSFSDAVFAIAITLLVLPLTDLDLDPERLAEQLRSATPQIVVFAVGFTVIGLYWLSHHAWFSRVRTVDDRLLKINLVVLACVAFLPFPTSVLGTHSGTAGTVFYAASVAFTGTAFALMWTYLGRNPELFEADSAAALRRHTLVGLVTPVVFAASIPIALVSADGGKLCWLLIWPASTIASRLVSRTSRSSSR</sequence>
<evidence type="ECO:0000256" key="7">
    <source>
        <dbReference type="ARBA" id="ARBA00022958"/>
    </source>
</evidence>
<dbReference type="PANTHER" id="PTHR31462">
    <property type="entry name" value="ENDOSOMAL/LYSOSOMAL POTASSIUM CHANNEL TMEM175"/>
    <property type="match status" value="1"/>
</dbReference>
<evidence type="ECO:0000256" key="6">
    <source>
        <dbReference type="ARBA" id="ARBA00022826"/>
    </source>
</evidence>
<organism evidence="14 15">
    <name type="scientific">Microlunatus ginsengisoli</name>
    <dbReference type="NCBI Taxonomy" id="363863"/>
    <lineage>
        <taxon>Bacteria</taxon>
        <taxon>Bacillati</taxon>
        <taxon>Actinomycetota</taxon>
        <taxon>Actinomycetes</taxon>
        <taxon>Propionibacteriales</taxon>
        <taxon>Propionibacteriaceae</taxon>
        <taxon>Microlunatus</taxon>
    </lineage>
</organism>
<keyword evidence="6" id="KW-0631">Potassium channel</keyword>
<dbReference type="Pfam" id="PF06736">
    <property type="entry name" value="TMEM175"/>
    <property type="match status" value="1"/>
</dbReference>
<dbReference type="EMBL" id="BAABAB010000006">
    <property type="protein sequence ID" value="GAA3610199.1"/>
    <property type="molecule type" value="Genomic_DNA"/>
</dbReference>
<reference evidence="15" key="1">
    <citation type="journal article" date="2019" name="Int. J. Syst. Evol. Microbiol.">
        <title>The Global Catalogue of Microorganisms (GCM) 10K type strain sequencing project: providing services to taxonomists for standard genome sequencing and annotation.</title>
        <authorList>
            <consortium name="The Broad Institute Genomics Platform"/>
            <consortium name="The Broad Institute Genome Sequencing Center for Infectious Disease"/>
            <person name="Wu L."/>
            <person name="Ma J."/>
        </authorList>
    </citation>
    <scope>NUCLEOTIDE SEQUENCE [LARGE SCALE GENOMIC DNA]</scope>
    <source>
        <strain evidence="15">JCM 16929</strain>
    </source>
</reference>
<keyword evidence="7" id="KW-0630">Potassium</keyword>
<evidence type="ECO:0000256" key="4">
    <source>
        <dbReference type="ARBA" id="ARBA00022538"/>
    </source>
</evidence>
<evidence type="ECO:0000313" key="15">
    <source>
        <dbReference type="Proteomes" id="UP001501490"/>
    </source>
</evidence>
<feature type="transmembrane region" description="Helical" evidence="13">
    <location>
        <begin position="164"/>
        <end position="183"/>
    </location>
</feature>
<keyword evidence="4" id="KW-0633">Potassium transport</keyword>
<feature type="transmembrane region" description="Helical" evidence="13">
    <location>
        <begin position="59"/>
        <end position="77"/>
    </location>
</feature>
<evidence type="ECO:0000256" key="13">
    <source>
        <dbReference type="SAM" id="Phobius"/>
    </source>
</evidence>
<name>A0ABP6ZKS9_9ACTN</name>
<comment type="similarity">
    <text evidence="2">Belongs to the TMEM175 family.</text>
</comment>
<feature type="transmembrane region" description="Helical" evidence="13">
    <location>
        <begin position="124"/>
        <end position="144"/>
    </location>
</feature>
<evidence type="ECO:0000256" key="5">
    <source>
        <dbReference type="ARBA" id="ARBA00022692"/>
    </source>
</evidence>
<keyword evidence="11" id="KW-0407">Ion channel</keyword>
<evidence type="ECO:0000256" key="12">
    <source>
        <dbReference type="ARBA" id="ARBA00034430"/>
    </source>
</evidence>
<evidence type="ECO:0000256" key="1">
    <source>
        <dbReference type="ARBA" id="ARBA00004141"/>
    </source>
</evidence>
<dbReference type="Proteomes" id="UP001501490">
    <property type="component" value="Unassembled WGS sequence"/>
</dbReference>
<keyword evidence="3" id="KW-0813">Transport</keyword>
<keyword evidence="10 13" id="KW-0472">Membrane</keyword>
<comment type="catalytic activity">
    <reaction evidence="12">
        <text>K(+)(in) = K(+)(out)</text>
        <dbReference type="Rhea" id="RHEA:29463"/>
        <dbReference type="ChEBI" id="CHEBI:29103"/>
    </reaction>
</comment>
<dbReference type="RefSeq" id="WP_344801974.1">
    <property type="nucleotide sequence ID" value="NZ_BAABAB010000006.1"/>
</dbReference>
<feature type="transmembrane region" description="Helical" evidence="13">
    <location>
        <begin position="98"/>
        <end position="118"/>
    </location>
</feature>
<keyword evidence="8 13" id="KW-1133">Transmembrane helix</keyword>
<keyword evidence="9" id="KW-0406">Ion transport</keyword>